<dbReference type="Pfam" id="PF13641">
    <property type="entry name" value="Glyco_tranf_2_3"/>
    <property type="match status" value="1"/>
</dbReference>
<reference evidence="5 6" key="1">
    <citation type="submission" date="2020-08" db="EMBL/GenBank/DDBJ databases">
        <title>Genomic Encyclopedia of Type Strains, Phase IV (KMG-V): Genome sequencing to study the core and pangenomes of soil and plant-associated prokaryotes.</title>
        <authorList>
            <person name="Whitman W."/>
        </authorList>
    </citation>
    <scope>NUCLEOTIDE SEQUENCE [LARGE SCALE GENOMIC DNA]</scope>
    <source>
        <strain evidence="5 6">S3M1</strain>
    </source>
</reference>
<dbReference type="SUPFAM" id="SSF53448">
    <property type="entry name" value="Nucleotide-diphospho-sugar transferases"/>
    <property type="match status" value="1"/>
</dbReference>
<keyword evidence="4" id="KW-0812">Transmembrane</keyword>
<evidence type="ECO:0000256" key="4">
    <source>
        <dbReference type="SAM" id="Phobius"/>
    </source>
</evidence>
<evidence type="ECO:0000256" key="1">
    <source>
        <dbReference type="ARBA" id="ARBA00006739"/>
    </source>
</evidence>
<comment type="caution">
    <text evidence="5">The sequence shown here is derived from an EMBL/GenBank/DDBJ whole genome shotgun (WGS) entry which is preliminary data.</text>
</comment>
<accession>A0A7W8ZNM7</accession>
<organism evidence="5 6">
    <name type="scientific">Pedobacter cryoconitis</name>
    <dbReference type="NCBI Taxonomy" id="188932"/>
    <lineage>
        <taxon>Bacteria</taxon>
        <taxon>Pseudomonadati</taxon>
        <taxon>Bacteroidota</taxon>
        <taxon>Sphingobacteriia</taxon>
        <taxon>Sphingobacteriales</taxon>
        <taxon>Sphingobacteriaceae</taxon>
        <taxon>Pedobacter</taxon>
    </lineage>
</organism>
<dbReference type="InterPro" id="IPR029044">
    <property type="entry name" value="Nucleotide-diphossugar_trans"/>
</dbReference>
<dbReference type="Proteomes" id="UP000537204">
    <property type="component" value="Unassembled WGS sequence"/>
</dbReference>
<feature type="transmembrane region" description="Helical" evidence="4">
    <location>
        <begin position="322"/>
        <end position="342"/>
    </location>
</feature>
<evidence type="ECO:0000313" key="5">
    <source>
        <dbReference type="EMBL" id="MBB5637364.1"/>
    </source>
</evidence>
<comment type="similarity">
    <text evidence="1">Belongs to the glycosyltransferase 2 family.</text>
</comment>
<gene>
    <name evidence="5" type="ORF">HDE68_003279</name>
</gene>
<name>A0A7W8ZNM7_9SPHI</name>
<evidence type="ECO:0000313" key="6">
    <source>
        <dbReference type="Proteomes" id="UP000537204"/>
    </source>
</evidence>
<dbReference type="Gene3D" id="3.90.550.10">
    <property type="entry name" value="Spore Coat Polysaccharide Biosynthesis Protein SpsA, Chain A"/>
    <property type="match status" value="1"/>
</dbReference>
<keyword evidence="3 5" id="KW-0808">Transferase</keyword>
<keyword evidence="4" id="KW-0472">Membrane</keyword>
<keyword evidence="2" id="KW-0328">Glycosyltransferase</keyword>
<feature type="transmembrane region" description="Helical" evidence="4">
    <location>
        <begin position="6"/>
        <end position="28"/>
    </location>
</feature>
<dbReference type="PANTHER" id="PTHR43630:SF1">
    <property type="entry name" value="POLY-BETA-1,6-N-ACETYL-D-GLUCOSAMINE SYNTHASE"/>
    <property type="match status" value="1"/>
</dbReference>
<evidence type="ECO:0000256" key="2">
    <source>
        <dbReference type="ARBA" id="ARBA00022676"/>
    </source>
</evidence>
<sequence length="396" mass="45385">MGLFFIFWIVFQLLTGINLILPLLLYILRVFKKKEMLNPAVQGAYDYAVIVTAYEQTTMLPSVVDSILKLNYHNYLIYVVADKCDISGLNFKDERVVLLRPEETLASNTKSHFYAINNFKRAHDYLTIIDSDNLVDPEYLNELNKFFDAQYIAVQGVRSAKNLNTSYACLDEAGDMYYRFIDRKLMFDVGSSASLAGSGMAFSTAFYKECLENLDIEGAGFDKVLQMEILNRGYRIAFAEKAVVYDEKTSKSGQLVNQRARWINTWFKYAGKGVKLVGTGLKNLNRNQFLCGLVFSRPPLFIVVGLSGLCILIDLFFFPQQLVFWLFAVLSFFYIFFVSLSYFKAPKIIYQSLVRIPVFIFYQVLSLLKAKKANKISTATQHYYESKIDDVDKTAQ</sequence>
<evidence type="ECO:0000256" key="3">
    <source>
        <dbReference type="ARBA" id="ARBA00022679"/>
    </source>
</evidence>
<dbReference type="RefSeq" id="WP_183883245.1">
    <property type="nucleotide sequence ID" value="NZ_JACHCE010000005.1"/>
</dbReference>
<protein>
    <submittedName>
        <fullName evidence="5">Cellulose synthase/poly-beta-1,6-N-acetylglucosamine synthase-like glycosyltransferase</fullName>
    </submittedName>
</protein>
<proteinExistence type="inferred from homology"/>
<feature type="transmembrane region" description="Helical" evidence="4">
    <location>
        <begin position="299"/>
        <end position="317"/>
    </location>
</feature>
<dbReference type="EMBL" id="JACHCE010000005">
    <property type="protein sequence ID" value="MBB5637364.1"/>
    <property type="molecule type" value="Genomic_DNA"/>
</dbReference>
<keyword evidence="4" id="KW-1133">Transmembrane helix</keyword>
<dbReference type="AlphaFoldDB" id="A0A7W8ZNM7"/>
<dbReference type="GO" id="GO:0016757">
    <property type="term" value="F:glycosyltransferase activity"/>
    <property type="evidence" value="ECO:0007669"/>
    <property type="project" value="UniProtKB-KW"/>
</dbReference>
<dbReference type="PANTHER" id="PTHR43630">
    <property type="entry name" value="POLY-BETA-1,6-N-ACETYL-D-GLUCOSAMINE SYNTHASE"/>
    <property type="match status" value="1"/>
</dbReference>